<dbReference type="InterPro" id="IPR017853">
    <property type="entry name" value="GH"/>
</dbReference>
<dbReference type="Gene3D" id="3.20.20.80">
    <property type="entry name" value="Glycosidases"/>
    <property type="match status" value="2"/>
</dbReference>
<dbReference type="InterPro" id="IPR001223">
    <property type="entry name" value="Glyco_hydro18_cat"/>
</dbReference>
<dbReference type="PANTHER" id="PTHR11177">
    <property type="entry name" value="CHITINASE"/>
    <property type="match status" value="1"/>
</dbReference>
<dbReference type="GO" id="GO:0004568">
    <property type="term" value="F:chitinase activity"/>
    <property type="evidence" value="ECO:0007669"/>
    <property type="project" value="TreeGrafter"/>
</dbReference>
<protein>
    <submittedName>
        <fullName evidence="3">Glyco_hydro_18 domain-containing protein</fullName>
    </submittedName>
</protein>
<feature type="domain" description="GH18" evidence="1">
    <location>
        <begin position="91"/>
        <end position="314"/>
    </location>
</feature>
<dbReference type="InterPro" id="IPR050314">
    <property type="entry name" value="Glycosyl_Hydrlase_18"/>
</dbReference>
<dbReference type="Pfam" id="PF00704">
    <property type="entry name" value="Glyco_hydro_18"/>
    <property type="match status" value="1"/>
</dbReference>
<sequence length="336" mass="37941">MSVSLIGERSDYSTFYGLRSFPQITPKSADGRIISQTQICEAKNDNGTLVQWLDELAVPFLFRHTEFVAFDNEKSVRIKASSIFHIKLRQSFLKKYSFTGVELRCADIVSRETKVPFANFLRHLNKNMNEAANERDCPNTVSLRLSAWMSSLRSMYDLSVLNSLHHVVLEPFTVPLSTEAAFVNSPLFKVEAIQDGVSIDTTIREWESAGLNRSQVLVQIPSYGMEQTLKNSSDPGVGKPTEKKYSIIGQSELCHRLKYAGTDQQMRWDSMTTNAWTTEGRWISLDNQQTVFYKMRYCLREGLAGVGLMSLNEDDHVGTCGSGIFPILHSISTKCH</sequence>
<dbReference type="GO" id="GO:0005576">
    <property type="term" value="C:extracellular region"/>
    <property type="evidence" value="ECO:0007669"/>
    <property type="project" value="TreeGrafter"/>
</dbReference>
<dbReference type="WBParaSite" id="Hba_06397">
    <property type="protein sequence ID" value="Hba_06397"/>
    <property type="gene ID" value="Hba_06397"/>
</dbReference>
<accession>A0A1I7WMT0</accession>
<dbReference type="InterPro" id="IPR029070">
    <property type="entry name" value="Chitinase_insertion_sf"/>
</dbReference>
<dbReference type="GO" id="GO:0005975">
    <property type="term" value="P:carbohydrate metabolic process"/>
    <property type="evidence" value="ECO:0007669"/>
    <property type="project" value="InterPro"/>
</dbReference>
<dbReference type="AlphaFoldDB" id="A0A1I7WMT0"/>
<proteinExistence type="predicted"/>
<name>A0A1I7WMT0_HETBA</name>
<evidence type="ECO:0000259" key="1">
    <source>
        <dbReference type="Pfam" id="PF00704"/>
    </source>
</evidence>
<evidence type="ECO:0000313" key="3">
    <source>
        <dbReference type="WBParaSite" id="Hba_06397"/>
    </source>
</evidence>
<dbReference type="Proteomes" id="UP000095283">
    <property type="component" value="Unplaced"/>
</dbReference>
<dbReference type="GO" id="GO:0006032">
    <property type="term" value="P:chitin catabolic process"/>
    <property type="evidence" value="ECO:0007669"/>
    <property type="project" value="TreeGrafter"/>
</dbReference>
<organism evidence="2 3">
    <name type="scientific">Heterorhabditis bacteriophora</name>
    <name type="common">Entomopathogenic nematode worm</name>
    <dbReference type="NCBI Taxonomy" id="37862"/>
    <lineage>
        <taxon>Eukaryota</taxon>
        <taxon>Metazoa</taxon>
        <taxon>Ecdysozoa</taxon>
        <taxon>Nematoda</taxon>
        <taxon>Chromadorea</taxon>
        <taxon>Rhabditida</taxon>
        <taxon>Rhabditina</taxon>
        <taxon>Rhabditomorpha</taxon>
        <taxon>Strongyloidea</taxon>
        <taxon>Heterorhabditidae</taxon>
        <taxon>Heterorhabditis</taxon>
    </lineage>
</organism>
<dbReference type="PANTHER" id="PTHR11177:SF360">
    <property type="entry name" value="CHITINASE 4-RELATED"/>
    <property type="match status" value="1"/>
</dbReference>
<dbReference type="GO" id="GO:0008061">
    <property type="term" value="F:chitin binding"/>
    <property type="evidence" value="ECO:0007669"/>
    <property type="project" value="TreeGrafter"/>
</dbReference>
<reference evidence="3" key="1">
    <citation type="submission" date="2016-11" db="UniProtKB">
        <authorList>
            <consortium name="WormBaseParasite"/>
        </authorList>
    </citation>
    <scope>IDENTIFICATION</scope>
</reference>
<evidence type="ECO:0000313" key="2">
    <source>
        <dbReference type="Proteomes" id="UP000095283"/>
    </source>
</evidence>
<dbReference type="Gene3D" id="3.10.50.10">
    <property type="match status" value="2"/>
</dbReference>
<dbReference type="SUPFAM" id="SSF51445">
    <property type="entry name" value="(Trans)glycosidases"/>
    <property type="match status" value="1"/>
</dbReference>
<keyword evidence="2" id="KW-1185">Reference proteome</keyword>